<dbReference type="Gene3D" id="1.10.8.430">
    <property type="entry name" value="Helical domain of apoptotic protease-activating factors"/>
    <property type="match status" value="1"/>
</dbReference>
<keyword evidence="2" id="KW-0547">Nucleotide-binding</keyword>
<comment type="similarity">
    <text evidence="1">Belongs to the disease resistance NB-LRR family.</text>
</comment>
<name>A0AAW1Y7R7_RUBAR</name>
<dbReference type="AlphaFoldDB" id="A0AAW1Y7R7"/>
<keyword evidence="5" id="KW-0175">Coiled coil</keyword>
<dbReference type="PANTHER" id="PTHR33463">
    <property type="entry name" value="NB-ARC DOMAIN-CONTAINING PROTEIN-RELATED"/>
    <property type="match status" value="1"/>
</dbReference>
<keyword evidence="4" id="KW-0067">ATP-binding</keyword>
<dbReference type="PRINTS" id="PR00364">
    <property type="entry name" value="DISEASERSIST"/>
</dbReference>
<dbReference type="GO" id="GO:0006952">
    <property type="term" value="P:defense response"/>
    <property type="evidence" value="ECO:0007669"/>
    <property type="project" value="UniProtKB-KW"/>
</dbReference>
<dbReference type="EMBL" id="JBEDUW010000002">
    <property type="protein sequence ID" value="KAK9944249.1"/>
    <property type="molecule type" value="Genomic_DNA"/>
</dbReference>
<keyword evidence="8" id="KW-1185">Reference proteome</keyword>
<evidence type="ECO:0000256" key="2">
    <source>
        <dbReference type="ARBA" id="ARBA00022741"/>
    </source>
</evidence>
<evidence type="ECO:0000256" key="5">
    <source>
        <dbReference type="SAM" id="Coils"/>
    </source>
</evidence>
<dbReference type="Gene3D" id="3.40.50.300">
    <property type="entry name" value="P-loop containing nucleotide triphosphate hydrolases"/>
    <property type="match status" value="1"/>
</dbReference>
<feature type="domain" description="NB-ARC" evidence="6">
    <location>
        <begin position="154"/>
        <end position="313"/>
    </location>
</feature>
<evidence type="ECO:0000256" key="3">
    <source>
        <dbReference type="ARBA" id="ARBA00022821"/>
    </source>
</evidence>
<reference evidence="7 8" key="1">
    <citation type="journal article" date="2023" name="G3 (Bethesda)">
        <title>A chromosome-length genome assembly and annotation of blackberry (Rubus argutus, cv. 'Hillquist').</title>
        <authorList>
            <person name="Bruna T."/>
            <person name="Aryal R."/>
            <person name="Dudchenko O."/>
            <person name="Sargent D.J."/>
            <person name="Mead D."/>
            <person name="Buti M."/>
            <person name="Cavallini A."/>
            <person name="Hytonen T."/>
            <person name="Andres J."/>
            <person name="Pham M."/>
            <person name="Weisz D."/>
            <person name="Mascagni F."/>
            <person name="Usai G."/>
            <person name="Natali L."/>
            <person name="Bassil N."/>
            <person name="Fernandez G.E."/>
            <person name="Lomsadze A."/>
            <person name="Armour M."/>
            <person name="Olukolu B."/>
            <person name="Poorten T."/>
            <person name="Britton C."/>
            <person name="Davik J."/>
            <person name="Ashrafi H."/>
            <person name="Aiden E.L."/>
            <person name="Borodovsky M."/>
            <person name="Worthington M."/>
        </authorList>
    </citation>
    <scope>NUCLEOTIDE SEQUENCE [LARGE SCALE GENOMIC DNA]</scope>
    <source>
        <strain evidence="7">PI 553951</strain>
    </source>
</reference>
<evidence type="ECO:0000259" key="6">
    <source>
        <dbReference type="Pfam" id="PF00931"/>
    </source>
</evidence>
<evidence type="ECO:0000313" key="8">
    <source>
        <dbReference type="Proteomes" id="UP001457282"/>
    </source>
</evidence>
<evidence type="ECO:0000313" key="7">
    <source>
        <dbReference type="EMBL" id="KAK9944249.1"/>
    </source>
</evidence>
<dbReference type="InterPro" id="IPR050905">
    <property type="entry name" value="Plant_NBS-LRR"/>
</dbReference>
<proteinExistence type="inferred from homology"/>
<dbReference type="Pfam" id="PF00931">
    <property type="entry name" value="NB-ARC"/>
    <property type="match status" value="1"/>
</dbReference>
<organism evidence="7 8">
    <name type="scientific">Rubus argutus</name>
    <name type="common">Southern blackberry</name>
    <dbReference type="NCBI Taxonomy" id="59490"/>
    <lineage>
        <taxon>Eukaryota</taxon>
        <taxon>Viridiplantae</taxon>
        <taxon>Streptophyta</taxon>
        <taxon>Embryophyta</taxon>
        <taxon>Tracheophyta</taxon>
        <taxon>Spermatophyta</taxon>
        <taxon>Magnoliopsida</taxon>
        <taxon>eudicotyledons</taxon>
        <taxon>Gunneridae</taxon>
        <taxon>Pentapetalae</taxon>
        <taxon>rosids</taxon>
        <taxon>fabids</taxon>
        <taxon>Rosales</taxon>
        <taxon>Rosaceae</taxon>
        <taxon>Rosoideae</taxon>
        <taxon>Rosoideae incertae sedis</taxon>
        <taxon>Rubus</taxon>
    </lineage>
</organism>
<comment type="caution">
    <text evidence="7">The sequence shown here is derived from an EMBL/GenBank/DDBJ whole genome shotgun (WGS) entry which is preliminary data.</text>
</comment>
<gene>
    <name evidence="7" type="ORF">M0R45_009824</name>
</gene>
<dbReference type="SUPFAM" id="SSF52058">
    <property type="entry name" value="L domain-like"/>
    <property type="match status" value="1"/>
</dbReference>
<dbReference type="Proteomes" id="UP001457282">
    <property type="component" value="Unassembled WGS sequence"/>
</dbReference>
<dbReference type="InterPro" id="IPR032675">
    <property type="entry name" value="LRR_dom_sf"/>
</dbReference>
<evidence type="ECO:0000256" key="1">
    <source>
        <dbReference type="ARBA" id="ARBA00008894"/>
    </source>
</evidence>
<dbReference type="InterPro" id="IPR027417">
    <property type="entry name" value="P-loop_NTPase"/>
</dbReference>
<keyword evidence="3" id="KW-0611">Plant defense</keyword>
<feature type="coiled-coil region" evidence="5">
    <location>
        <begin position="31"/>
        <end position="93"/>
    </location>
</feature>
<dbReference type="GO" id="GO:0005524">
    <property type="term" value="F:ATP binding"/>
    <property type="evidence" value="ECO:0007669"/>
    <property type="project" value="UniProtKB-KW"/>
</dbReference>
<evidence type="ECO:0000256" key="4">
    <source>
        <dbReference type="ARBA" id="ARBA00022840"/>
    </source>
</evidence>
<protein>
    <recommendedName>
        <fullName evidence="6">NB-ARC domain-containing protein</fullName>
    </recommendedName>
</protein>
<dbReference type="PANTHER" id="PTHR33463:SF198">
    <property type="entry name" value="RPP4C3"/>
    <property type="match status" value="1"/>
</dbReference>
<dbReference type="InterPro" id="IPR042197">
    <property type="entry name" value="Apaf_helical"/>
</dbReference>
<dbReference type="SUPFAM" id="SSF52540">
    <property type="entry name" value="P-loop containing nucleoside triphosphate hydrolases"/>
    <property type="match status" value="1"/>
</dbReference>
<sequence>MEPISTAICSGIAGKIAEYSVEPIKRQVDYVIHCKSNLEKLEIELNNLTDDRRTIEERIAEATSKGGRILEQVDKWVKEVDEVTGKANQLKDERVNGCCLNLKIRHQLSRKSIQLVENVVRLRNKEFPEISSGYHREEVCSISTGDYMPFYSRESAVEQVMDELKNPNTVQIGVCGIGGVGKTTLVKEVFRKAKQDTNLFDKVAILFDVKSIQDLEVIQKQIVEKLGMDLLVGETMVNRASRLCGYIKGKKILIILDDVQTKIDLEQLGVPGVATCKVLHTSRIPISGMSPDKGFKLGILPEEEAWELFENKADVLHKDPAIQTVAKHVAKKCGGLPVLVVTVASSLKDKTRLYSWDNALRSLKEFDHKDKSPEKEAHSTIEWSYNQLDDSMLKDLFLLCGTTVRGNRICLEDLFRYSMGLSVFKNVHTLEHARNAFYSKVDELKDFCLLIDGEADTSVRMHDIVRDTARHIALRDHHMLSAMEDGGDDQSDGKGWPNNELTEKCTTISFPSANNIPEVLQCPALKMFLLQGNDRDDDSLKFLPEFFNETKQLRVLSLGEMLIPSLPSSLQFLSKLQTLCLHECSLEDLSLVGQLNNLEILSLEGSYVKQLPKEIGQLTGLRLLDLSNCYWLEVVSPGVISSLTRLEELRMRRSFKNWKAAGDGSNAGLFELKDLSQLTALEVHVPNADILPADFFLMS</sequence>
<dbReference type="GO" id="GO:0043531">
    <property type="term" value="F:ADP binding"/>
    <property type="evidence" value="ECO:0007669"/>
    <property type="project" value="InterPro"/>
</dbReference>
<accession>A0AAW1Y7R7</accession>
<dbReference type="Gene3D" id="3.80.10.10">
    <property type="entry name" value="Ribonuclease Inhibitor"/>
    <property type="match status" value="1"/>
</dbReference>
<dbReference type="InterPro" id="IPR002182">
    <property type="entry name" value="NB-ARC"/>
</dbReference>